<evidence type="ECO:0000313" key="2">
    <source>
        <dbReference type="Proteomes" id="UP000789702"/>
    </source>
</evidence>
<keyword evidence="2" id="KW-1185">Reference proteome</keyword>
<proteinExistence type="predicted"/>
<accession>A0ACA9K8M3</accession>
<evidence type="ECO:0000313" key="1">
    <source>
        <dbReference type="EMBL" id="CAG8458721.1"/>
    </source>
</evidence>
<name>A0ACA9K8M3_9GLOM</name>
<dbReference type="EMBL" id="CAJVPU010000675">
    <property type="protein sequence ID" value="CAG8458721.1"/>
    <property type="molecule type" value="Genomic_DNA"/>
</dbReference>
<protein>
    <submittedName>
        <fullName evidence="1">17137_t:CDS:1</fullName>
    </submittedName>
</protein>
<reference evidence="1" key="1">
    <citation type="submission" date="2021-06" db="EMBL/GenBank/DDBJ databases">
        <authorList>
            <person name="Kallberg Y."/>
            <person name="Tangrot J."/>
            <person name="Rosling A."/>
        </authorList>
    </citation>
    <scope>NUCLEOTIDE SEQUENCE</scope>
    <source>
        <strain evidence="1">IL203A</strain>
    </source>
</reference>
<organism evidence="1 2">
    <name type="scientific">Dentiscutata heterogama</name>
    <dbReference type="NCBI Taxonomy" id="1316150"/>
    <lineage>
        <taxon>Eukaryota</taxon>
        <taxon>Fungi</taxon>
        <taxon>Fungi incertae sedis</taxon>
        <taxon>Mucoromycota</taxon>
        <taxon>Glomeromycotina</taxon>
        <taxon>Glomeromycetes</taxon>
        <taxon>Diversisporales</taxon>
        <taxon>Gigasporaceae</taxon>
        <taxon>Dentiscutata</taxon>
    </lineage>
</organism>
<gene>
    <name evidence="1" type="ORF">DHETER_LOCUS1183</name>
</gene>
<comment type="caution">
    <text evidence="1">The sequence shown here is derived from an EMBL/GenBank/DDBJ whole genome shotgun (WGS) entry which is preliminary data.</text>
</comment>
<dbReference type="Proteomes" id="UP000789702">
    <property type="component" value="Unassembled WGS sequence"/>
</dbReference>
<sequence length="613" mass="69086">MTDFLELGMLLNVMWRTSELQLINTGIRDTRILPTSFPPSPPLYLRNYKISAAEDNDNKTEITRPEDRDNLTDNIYFEISSATMYSASRTSRRSTSRYSFAANHNNNVNGGDSFTNYIDFDAPFTPVQLRQSDKDFSESREANIPRFIQHNNGNGRSLYTSSLPVMHSEGNPRDYLRNDEYCTRTITNSSRSVPVRNNEPQYEQRATGRRRNHLQASFLGSSHISWLGQHPHAFTSIQQHYGHDSPDLSQKSSNEMVLLPESETSKSVHSSQELIPELFLFSIFDAIMKYLNARYALRSSLKNSRYVALLRVPILKRSFGGFKGTCILAKELVAEMALKELIKQMPHVVYIVLKSKGLDDVMDINELEELCANENKVTMESKNGLKQIHPMCKEHCREEDNEIEKLDESNLKTYCPIENSKEKSSTISQFSEEKCNISQICSILNIYKSFPLIMASTGVSKTNWVRKIFQRMLDGGFDGFLMKDMAITNATDGKVSAEILIQAHHMNRLKTAHGGMIASLVDVCGSLAVASKGMHLTGVSTDINVSYIGSVGKGDTLLVNAECVKLGKTLAFTIVEMHNKNDGRLVAQGRHTKYVAIAHTDPENEFKIENAKM</sequence>